<feature type="transmembrane region" description="Helical" evidence="1">
    <location>
        <begin position="160"/>
        <end position="180"/>
    </location>
</feature>
<feature type="chain" id="PRO_5035275623" evidence="2">
    <location>
        <begin position="24"/>
        <end position="271"/>
    </location>
</feature>
<comment type="caution">
    <text evidence="4">The sequence shown here is derived from an EMBL/GenBank/DDBJ whole genome shotgun (WGS) entry which is preliminary data.</text>
</comment>
<organism evidence="4 5">
    <name type="scientific">Virgisporangium ochraceum</name>
    <dbReference type="NCBI Taxonomy" id="65505"/>
    <lineage>
        <taxon>Bacteria</taxon>
        <taxon>Bacillati</taxon>
        <taxon>Actinomycetota</taxon>
        <taxon>Actinomycetes</taxon>
        <taxon>Micromonosporales</taxon>
        <taxon>Micromonosporaceae</taxon>
        <taxon>Virgisporangium</taxon>
    </lineage>
</organism>
<keyword evidence="4" id="KW-0378">Hydrolase</keyword>
<feature type="signal peptide" evidence="2">
    <location>
        <begin position="1"/>
        <end position="23"/>
    </location>
</feature>
<keyword evidence="1" id="KW-0472">Membrane</keyword>
<feature type="transmembrane region" description="Helical" evidence="1">
    <location>
        <begin position="135"/>
        <end position="154"/>
    </location>
</feature>
<dbReference type="GO" id="GO:0004175">
    <property type="term" value="F:endopeptidase activity"/>
    <property type="evidence" value="ECO:0007669"/>
    <property type="project" value="UniProtKB-ARBA"/>
</dbReference>
<feature type="transmembrane region" description="Helical" evidence="1">
    <location>
        <begin position="102"/>
        <end position="123"/>
    </location>
</feature>
<dbReference type="RefSeq" id="WP_203926701.1">
    <property type="nucleotide sequence ID" value="NZ_BOPH01000020.1"/>
</dbReference>
<feature type="transmembrane region" description="Helical" evidence="1">
    <location>
        <begin position="30"/>
        <end position="50"/>
    </location>
</feature>
<gene>
    <name evidence="4" type="ORF">Voc01_016540</name>
</gene>
<accession>A0A8J3ZMF7</accession>
<sequence length="271" mass="27811">MRLVKQLAVVGLAAFLGSLAVNAVDGNPGLTLVLGVAAAVLAIVAYRWIVRRTERREVGELSRPGAVRATGLGALLGIGLFAAVIGVIALLGGYTVDGRGPVGGAVTALGFMAAAATTEELIFRGVLFRIVEERLGTWGALLLTGLLFGLMHLANPDASLWGALAIAVEAGGMLGAAYVATRRLWLPIGLHFGWNFAEAGIFGTVVSGTGEKEGLLDGTMSGSMLLTGGDFGPEASLAAVVAGLVMTAAFLTLARRRGHLTPVRRRARVAG</sequence>
<name>A0A8J3ZMF7_9ACTN</name>
<dbReference type="GO" id="GO:0080120">
    <property type="term" value="P:CAAX-box protein maturation"/>
    <property type="evidence" value="ECO:0007669"/>
    <property type="project" value="UniProtKB-ARBA"/>
</dbReference>
<dbReference type="PANTHER" id="PTHR39430">
    <property type="entry name" value="MEMBRANE-ASSOCIATED PROTEASE-RELATED"/>
    <property type="match status" value="1"/>
</dbReference>
<feature type="transmembrane region" description="Helical" evidence="1">
    <location>
        <begin position="235"/>
        <end position="254"/>
    </location>
</feature>
<feature type="transmembrane region" description="Helical" evidence="1">
    <location>
        <begin position="192"/>
        <end position="210"/>
    </location>
</feature>
<evidence type="ECO:0000313" key="5">
    <source>
        <dbReference type="Proteomes" id="UP000635606"/>
    </source>
</evidence>
<keyword evidence="2" id="KW-0732">Signal</keyword>
<evidence type="ECO:0000256" key="2">
    <source>
        <dbReference type="SAM" id="SignalP"/>
    </source>
</evidence>
<feature type="transmembrane region" description="Helical" evidence="1">
    <location>
        <begin position="71"/>
        <end position="96"/>
    </location>
</feature>
<dbReference type="EMBL" id="BOPH01000020">
    <property type="protein sequence ID" value="GIJ66737.1"/>
    <property type="molecule type" value="Genomic_DNA"/>
</dbReference>
<feature type="domain" description="CAAX prenyl protease 2/Lysostaphin resistance protein A-like" evidence="3">
    <location>
        <begin position="105"/>
        <end position="196"/>
    </location>
</feature>
<dbReference type="Pfam" id="PF02517">
    <property type="entry name" value="Rce1-like"/>
    <property type="match status" value="1"/>
</dbReference>
<dbReference type="Proteomes" id="UP000635606">
    <property type="component" value="Unassembled WGS sequence"/>
</dbReference>
<evidence type="ECO:0000313" key="4">
    <source>
        <dbReference type="EMBL" id="GIJ66737.1"/>
    </source>
</evidence>
<evidence type="ECO:0000259" key="3">
    <source>
        <dbReference type="Pfam" id="PF02517"/>
    </source>
</evidence>
<dbReference type="GO" id="GO:0006508">
    <property type="term" value="P:proteolysis"/>
    <property type="evidence" value="ECO:0007669"/>
    <property type="project" value="UniProtKB-KW"/>
</dbReference>
<keyword evidence="1" id="KW-0812">Transmembrane</keyword>
<dbReference type="InterPro" id="IPR003675">
    <property type="entry name" value="Rce1/LyrA-like_dom"/>
</dbReference>
<keyword evidence="1" id="KW-1133">Transmembrane helix</keyword>
<reference evidence="4" key="1">
    <citation type="submission" date="2021-01" db="EMBL/GenBank/DDBJ databases">
        <title>Whole genome shotgun sequence of Virgisporangium ochraceum NBRC 16418.</title>
        <authorList>
            <person name="Komaki H."/>
            <person name="Tamura T."/>
        </authorList>
    </citation>
    <scope>NUCLEOTIDE SEQUENCE</scope>
    <source>
        <strain evidence="4">NBRC 16418</strain>
    </source>
</reference>
<protein>
    <submittedName>
        <fullName evidence="4">CAAX amino protease</fullName>
    </submittedName>
</protein>
<evidence type="ECO:0000256" key="1">
    <source>
        <dbReference type="SAM" id="Phobius"/>
    </source>
</evidence>
<keyword evidence="4" id="KW-0645">Protease</keyword>
<keyword evidence="5" id="KW-1185">Reference proteome</keyword>
<dbReference type="AlphaFoldDB" id="A0A8J3ZMF7"/>
<dbReference type="PANTHER" id="PTHR39430:SF1">
    <property type="entry name" value="PROTEASE"/>
    <property type="match status" value="1"/>
</dbReference>
<proteinExistence type="predicted"/>